<proteinExistence type="predicted"/>
<feature type="compositionally biased region" description="Low complexity" evidence="1">
    <location>
        <begin position="247"/>
        <end position="259"/>
    </location>
</feature>
<feature type="chain" id="PRO_5034933106" evidence="2">
    <location>
        <begin position="29"/>
        <end position="329"/>
    </location>
</feature>
<comment type="caution">
    <text evidence="3">The sequence shown here is derived from an EMBL/GenBank/DDBJ whole genome shotgun (WGS) entry which is preliminary data.</text>
</comment>
<dbReference type="Proteomes" id="UP000596902">
    <property type="component" value="Unassembled WGS sequence"/>
</dbReference>
<feature type="region of interest" description="Disordered" evidence="1">
    <location>
        <begin position="239"/>
        <end position="275"/>
    </location>
</feature>
<reference evidence="3" key="2">
    <citation type="submission" date="2020-08" db="EMBL/GenBank/DDBJ databases">
        <title>Draft Genome Sequence of Cumin Blight Pathogen Alternaria burnsii.</title>
        <authorList>
            <person name="Feng Z."/>
        </authorList>
    </citation>
    <scope>NUCLEOTIDE SEQUENCE</scope>
    <source>
        <strain evidence="3">CBS107.38</strain>
    </source>
</reference>
<organism evidence="3 4">
    <name type="scientific">Alternaria burnsii</name>
    <dbReference type="NCBI Taxonomy" id="1187904"/>
    <lineage>
        <taxon>Eukaryota</taxon>
        <taxon>Fungi</taxon>
        <taxon>Dikarya</taxon>
        <taxon>Ascomycota</taxon>
        <taxon>Pezizomycotina</taxon>
        <taxon>Dothideomycetes</taxon>
        <taxon>Pleosporomycetidae</taxon>
        <taxon>Pleosporales</taxon>
        <taxon>Pleosporineae</taxon>
        <taxon>Pleosporaceae</taxon>
        <taxon>Alternaria</taxon>
        <taxon>Alternaria sect. Alternaria</taxon>
    </lineage>
</organism>
<keyword evidence="4" id="KW-1185">Reference proteome</keyword>
<protein>
    <submittedName>
        <fullName evidence="3">Uncharacterized protein</fullName>
    </submittedName>
</protein>
<dbReference type="RefSeq" id="XP_038783687.1">
    <property type="nucleotide sequence ID" value="XM_038933722.1"/>
</dbReference>
<keyword evidence="2" id="KW-0732">Signal</keyword>
<name>A0A8H7EEX2_9PLEO</name>
<reference evidence="3" key="1">
    <citation type="submission" date="2020-01" db="EMBL/GenBank/DDBJ databases">
        <authorList>
            <person name="Feng Z.H.Z."/>
        </authorList>
    </citation>
    <scope>NUCLEOTIDE SEQUENCE</scope>
    <source>
        <strain evidence="3">CBS107.38</strain>
    </source>
</reference>
<dbReference type="AlphaFoldDB" id="A0A8H7EEX2"/>
<feature type="signal peptide" evidence="2">
    <location>
        <begin position="1"/>
        <end position="28"/>
    </location>
</feature>
<evidence type="ECO:0000256" key="1">
    <source>
        <dbReference type="SAM" id="MobiDB-lite"/>
    </source>
</evidence>
<evidence type="ECO:0000313" key="4">
    <source>
        <dbReference type="Proteomes" id="UP000596902"/>
    </source>
</evidence>
<evidence type="ECO:0000313" key="3">
    <source>
        <dbReference type="EMBL" id="KAF7673352.1"/>
    </source>
</evidence>
<dbReference type="EMBL" id="JAAABM010000013">
    <property type="protein sequence ID" value="KAF7673352.1"/>
    <property type="molecule type" value="Genomic_DNA"/>
</dbReference>
<gene>
    <name evidence="3" type="ORF">GT037_008675</name>
</gene>
<evidence type="ECO:0000256" key="2">
    <source>
        <dbReference type="SAM" id="SignalP"/>
    </source>
</evidence>
<accession>A0A8H7EEX2</accession>
<dbReference type="GeneID" id="62206900"/>
<sequence length="329" mass="35192">MFLAHHKVCLLLRTMLITGMILVPTTVATPAVQDLVELRSVINAAASAIGDPNNPNRGFGFNIFGGSGQMGTADLVNNITNTILRDKFQLDTNRTSWLLPDNLANTSIPINGTTSTPSTQPTPTLPITASLALPSVLPTTTPTVNNLTVDLTTPYIEYVQAIPNLSSSLTTLGRSFHREMNSPITEAVTGLQQTLTTFQTAMLESNLITAQAVIRTIRASSSLESALTAWSRFLNLPGGGSDDDDAGSASPSSISDRPGILGRAEVQRPPPKDGRFYTHLELWNRSEQRNKASVQEKTGPYGGVVVQAEEKHASTTAAEKAKVGRPFVV</sequence>